<dbReference type="InterPro" id="IPR023631">
    <property type="entry name" value="Amidase_dom"/>
</dbReference>
<dbReference type="Proteomes" id="UP001498476">
    <property type="component" value="Unassembled WGS sequence"/>
</dbReference>
<dbReference type="Pfam" id="PF26053">
    <property type="entry name" value="DUF8016"/>
    <property type="match status" value="1"/>
</dbReference>
<evidence type="ECO:0000259" key="1">
    <source>
        <dbReference type="Pfam" id="PF01425"/>
    </source>
</evidence>
<evidence type="ECO:0000259" key="2">
    <source>
        <dbReference type="Pfam" id="PF26053"/>
    </source>
</evidence>
<reference evidence="3 4" key="1">
    <citation type="journal article" date="2025" name="Microbiol. Resour. Announc.">
        <title>Draft genome sequences for Neonectria magnoliae and Neonectria punicea, canker pathogens of Liriodendron tulipifera and Acer saccharum in West Virginia.</title>
        <authorList>
            <person name="Petronek H.M."/>
            <person name="Kasson M.T."/>
            <person name="Metheny A.M."/>
            <person name="Stauder C.M."/>
            <person name="Lovett B."/>
            <person name="Lynch S.C."/>
            <person name="Garnas J.R."/>
            <person name="Kasson L.R."/>
            <person name="Stajich J.E."/>
        </authorList>
    </citation>
    <scope>NUCLEOTIDE SEQUENCE [LARGE SCALE GENOMIC DNA]</scope>
    <source>
        <strain evidence="3 4">NRRL 64653</strain>
    </source>
</reference>
<evidence type="ECO:0000313" key="4">
    <source>
        <dbReference type="Proteomes" id="UP001498476"/>
    </source>
</evidence>
<dbReference type="SUPFAM" id="SSF75304">
    <property type="entry name" value="Amidase signature (AS) enzymes"/>
    <property type="match status" value="1"/>
</dbReference>
<proteinExistence type="predicted"/>
<dbReference type="PANTHER" id="PTHR46310">
    <property type="entry name" value="AMIDASE 1"/>
    <property type="match status" value="1"/>
</dbReference>
<comment type="caution">
    <text evidence="3">The sequence shown here is derived from an EMBL/GenBank/DDBJ whole genome shotgun (WGS) entry which is preliminary data.</text>
</comment>
<dbReference type="InterPro" id="IPR058329">
    <property type="entry name" value="Arp1_N"/>
</dbReference>
<feature type="domain" description="Scytalone dehydratase-like protein Arp1 N-terminal" evidence="2">
    <location>
        <begin position="58"/>
        <end position="165"/>
    </location>
</feature>
<name>A0ABR1GX44_9HYPO</name>
<gene>
    <name evidence="3" type="ORF">QQX98_007752</name>
</gene>
<sequence>MSTPSSFLLTRLEMALSFFVLLGILRLSLASVLSISRQVQLGDHEYFVPPTAAWKLDSWDSDKTSNHDGFVPVTVVDLNGTASASRVRSVLDKYDDVDDVWTSSFAQALYIQSEVETKNNEWIQDLAPKYNVSVVFYSNDGNFTAPGPYFVHKQTGDMYQAYRLYPDVNQAFIQSSYQDPSGTHHPLRAASHSAGGLTIAVPSRLHFSPTKDKPLAGVRIAVKYLYDLKGLKTSGGSRALFEISSVKNKTAAAVQKLINAGAVIIGKNKLSEFAFGGIYVTEHIDYLLPFNPRGDGYNSPSDSSGGSGASVASYEWLDASLGSDTGGSIRGPAAANGVHGNRPSQDAVDLTGALVLSTAMDTAGILARDPVIWSKVNKALYAGSIKDYRKYPKSIFIDPSSAEALATAEEQFPELAAAATKFINSLSKLLSANASTFSIDEEWNKSSPTAFIETPISSIVDNVYRNLTWYEQWNEFGKGFVEEYKDSHDGQFPHMVFGTRYGWMIANNTMARETHEQDLEYKKGVADWVTENFLLPDDETCSDAIYLYFTTPDSTFRYKPDVSRDANNPYIRELITSVSDQFITILQLNTTLNCNTTLGDPEACDMSLEALENATAPPAATRAYPGRFASVAGLPDYAITLGSFNLGETTFSNSTLQNQSLPLAVDIMAAKGCDFMILNLVEELYRKGIVRKVKTGPVA</sequence>
<dbReference type="InterPro" id="IPR036928">
    <property type="entry name" value="AS_sf"/>
</dbReference>
<feature type="domain" description="Amidase" evidence="1">
    <location>
        <begin position="211"/>
        <end position="369"/>
    </location>
</feature>
<protein>
    <recommendedName>
        <fullName evidence="5">Amidase domain-containing protein</fullName>
    </recommendedName>
</protein>
<evidence type="ECO:0008006" key="5">
    <source>
        <dbReference type="Google" id="ProtNLM"/>
    </source>
</evidence>
<accession>A0ABR1GX44</accession>
<dbReference type="EMBL" id="JAZAVJ010000131">
    <property type="protein sequence ID" value="KAK7413375.1"/>
    <property type="molecule type" value="Genomic_DNA"/>
</dbReference>
<dbReference type="PANTHER" id="PTHR46310:SF7">
    <property type="entry name" value="AMIDASE 1"/>
    <property type="match status" value="1"/>
</dbReference>
<organism evidence="3 4">
    <name type="scientific">Neonectria punicea</name>
    <dbReference type="NCBI Taxonomy" id="979145"/>
    <lineage>
        <taxon>Eukaryota</taxon>
        <taxon>Fungi</taxon>
        <taxon>Dikarya</taxon>
        <taxon>Ascomycota</taxon>
        <taxon>Pezizomycotina</taxon>
        <taxon>Sordariomycetes</taxon>
        <taxon>Hypocreomycetidae</taxon>
        <taxon>Hypocreales</taxon>
        <taxon>Nectriaceae</taxon>
        <taxon>Neonectria</taxon>
    </lineage>
</organism>
<keyword evidence="4" id="KW-1185">Reference proteome</keyword>
<evidence type="ECO:0000313" key="3">
    <source>
        <dbReference type="EMBL" id="KAK7413375.1"/>
    </source>
</evidence>
<dbReference type="Pfam" id="PF01425">
    <property type="entry name" value="Amidase"/>
    <property type="match status" value="1"/>
</dbReference>
<dbReference type="Gene3D" id="3.90.1300.10">
    <property type="entry name" value="Amidase signature (AS) domain"/>
    <property type="match status" value="1"/>
</dbReference>